<sequence>MICRKCGRELPEDARFCGVCGTPVGPLAGAPGTPASPAPAAPAAEQPDLQAARAQQEAPAVEEASAQAGAAPAGGPSVPPPIQPGYGAAGAPPMPPTAPSYSVGTVPPAENSYQPPVRERQDAPLTMGQFLLQDLICLIPVAGIVMLIIWSFSDSSNINRRNWARARLVWMGITIGLSIVTLIFVIIVLSMSYPY</sequence>
<dbReference type="EMBL" id="JACONZ010000002">
    <property type="protein sequence ID" value="MBC5581230.1"/>
    <property type="molecule type" value="Genomic_DNA"/>
</dbReference>
<keyword evidence="5" id="KW-1185">Reference proteome</keyword>
<feature type="transmembrane region" description="Helical" evidence="2">
    <location>
        <begin position="168"/>
        <end position="189"/>
    </location>
</feature>
<dbReference type="Pfam" id="PF13240">
    <property type="entry name" value="Zn_Ribbon_1"/>
    <property type="match status" value="1"/>
</dbReference>
<feature type="domain" description="Zinc-ribbon" evidence="3">
    <location>
        <begin position="3"/>
        <end position="24"/>
    </location>
</feature>
<dbReference type="AlphaFoldDB" id="A0A923I6L0"/>
<reference evidence="4" key="1">
    <citation type="submission" date="2020-08" db="EMBL/GenBank/DDBJ databases">
        <title>Genome public.</title>
        <authorList>
            <person name="Liu C."/>
            <person name="Sun Q."/>
        </authorList>
    </citation>
    <scope>NUCLEOTIDE SEQUENCE</scope>
    <source>
        <strain evidence="4">BX8</strain>
    </source>
</reference>
<evidence type="ECO:0000256" key="1">
    <source>
        <dbReference type="SAM" id="MobiDB-lite"/>
    </source>
</evidence>
<proteinExistence type="predicted"/>
<feature type="transmembrane region" description="Helical" evidence="2">
    <location>
        <begin position="130"/>
        <end position="153"/>
    </location>
</feature>
<dbReference type="Proteomes" id="UP000659630">
    <property type="component" value="Unassembled WGS sequence"/>
</dbReference>
<comment type="caution">
    <text evidence="4">The sequence shown here is derived from an EMBL/GenBank/DDBJ whole genome shotgun (WGS) entry which is preliminary data.</text>
</comment>
<dbReference type="InterPro" id="IPR026870">
    <property type="entry name" value="Zinc_ribbon_dom"/>
</dbReference>
<keyword evidence="2" id="KW-0812">Transmembrane</keyword>
<gene>
    <name evidence="4" type="ORF">H8S23_06890</name>
</gene>
<keyword evidence="2" id="KW-0472">Membrane</keyword>
<organism evidence="4 5">
    <name type="scientific">Anaerofilum hominis</name>
    <dbReference type="NCBI Taxonomy" id="2763016"/>
    <lineage>
        <taxon>Bacteria</taxon>
        <taxon>Bacillati</taxon>
        <taxon>Bacillota</taxon>
        <taxon>Clostridia</taxon>
        <taxon>Eubacteriales</taxon>
        <taxon>Oscillospiraceae</taxon>
        <taxon>Anaerofilum</taxon>
    </lineage>
</organism>
<evidence type="ECO:0000313" key="4">
    <source>
        <dbReference type="EMBL" id="MBC5581230.1"/>
    </source>
</evidence>
<evidence type="ECO:0000256" key="2">
    <source>
        <dbReference type="SAM" id="Phobius"/>
    </source>
</evidence>
<feature type="compositionally biased region" description="Low complexity" evidence="1">
    <location>
        <begin position="41"/>
        <end position="76"/>
    </location>
</feature>
<dbReference type="RefSeq" id="WP_186887593.1">
    <property type="nucleotide sequence ID" value="NZ_JACONZ010000002.1"/>
</dbReference>
<evidence type="ECO:0000259" key="3">
    <source>
        <dbReference type="Pfam" id="PF13240"/>
    </source>
</evidence>
<keyword evidence="2" id="KW-1133">Transmembrane helix</keyword>
<accession>A0A923I6L0</accession>
<name>A0A923I6L0_9FIRM</name>
<evidence type="ECO:0000313" key="5">
    <source>
        <dbReference type="Proteomes" id="UP000659630"/>
    </source>
</evidence>
<protein>
    <submittedName>
        <fullName evidence="4">Zinc ribbon domain-containing protein</fullName>
    </submittedName>
</protein>
<feature type="region of interest" description="Disordered" evidence="1">
    <location>
        <begin position="31"/>
        <end position="116"/>
    </location>
</feature>